<sequence length="104" mass="11993">MGYDKCHVCESMSENMKRPNGGGYVLTCCLCNREYCQTHKGNHEPDDVCEINHKTYYRNHVARIKGIFPTLESKEEAMELDREKNSKVQNRSQYINGEDGQKGC</sequence>
<dbReference type="OrthoDB" id="4117504at2759"/>
<evidence type="ECO:0000313" key="2">
    <source>
        <dbReference type="EMBL" id="KAF2710261.1"/>
    </source>
</evidence>
<reference evidence="2" key="1">
    <citation type="journal article" date="2020" name="Stud. Mycol.">
        <title>101 Dothideomycetes genomes: a test case for predicting lifestyles and emergence of pathogens.</title>
        <authorList>
            <person name="Haridas S."/>
            <person name="Albert R."/>
            <person name="Binder M."/>
            <person name="Bloem J."/>
            <person name="Labutti K."/>
            <person name="Salamov A."/>
            <person name="Andreopoulos B."/>
            <person name="Baker S."/>
            <person name="Barry K."/>
            <person name="Bills G."/>
            <person name="Bluhm B."/>
            <person name="Cannon C."/>
            <person name="Castanera R."/>
            <person name="Culley D."/>
            <person name="Daum C."/>
            <person name="Ezra D."/>
            <person name="Gonzalez J."/>
            <person name="Henrissat B."/>
            <person name="Kuo A."/>
            <person name="Liang C."/>
            <person name="Lipzen A."/>
            <person name="Lutzoni F."/>
            <person name="Magnuson J."/>
            <person name="Mondo S."/>
            <person name="Nolan M."/>
            <person name="Ohm R."/>
            <person name="Pangilinan J."/>
            <person name="Park H.-J."/>
            <person name="Ramirez L."/>
            <person name="Alfaro M."/>
            <person name="Sun H."/>
            <person name="Tritt A."/>
            <person name="Yoshinaga Y."/>
            <person name="Zwiers L.-H."/>
            <person name="Turgeon B."/>
            <person name="Goodwin S."/>
            <person name="Spatafora J."/>
            <person name="Crous P."/>
            <person name="Grigoriev I."/>
        </authorList>
    </citation>
    <scope>NUCLEOTIDE SEQUENCE</scope>
    <source>
        <strain evidence="2">CBS 279.74</strain>
    </source>
</reference>
<protein>
    <submittedName>
        <fullName evidence="2">Uncharacterized protein</fullName>
    </submittedName>
</protein>
<dbReference type="EMBL" id="MU005769">
    <property type="protein sequence ID" value="KAF2710261.1"/>
    <property type="molecule type" value="Genomic_DNA"/>
</dbReference>
<organism evidence="2 3">
    <name type="scientific">Pleomassaria siparia CBS 279.74</name>
    <dbReference type="NCBI Taxonomy" id="1314801"/>
    <lineage>
        <taxon>Eukaryota</taxon>
        <taxon>Fungi</taxon>
        <taxon>Dikarya</taxon>
        <taxon>Ascomycota</taxon>
        <taxon>Pezizomycotina</taxon>
        <taxon>Dothideomycetes</taxon>
        <taxon>Pleosporomycetidae</taxon>
        <taxon>Pleosporales</taxon>
        <taxon>Pleomassariaceae</taxon>
        <taxon>Pleomassaria</taxon>
    </lineage>
</organism>
<proteinExistence type="predicted"/>
<evidence type="ECO:0000256" key="1">
    <source>
        <dbReference type="SAM" id="MobiDB-lite"/>
    </source>
</evidence>
<dbReference type="AlphaFoldDB" id="A0A6G1KCU8"/>
<accession>A0A6G1KCU8</accession>
<keyword evidence="3" id="KW-1185">Reference proteome</keyword>
<gene>
    <name evidence="2" type="ORF">K504DRAFT_490431</name>
</gene>
<dbReference type="Proteomes" id="UP000799428">
    <property type="component" value="Unassembled WGS sequence"/>
</dbReference>
<evidence type="ECO:0000313" key="3">
    <source>
        <dbReference type="Proteomes" id="UP000799428"/>
    </source>
</evidence>
<name>A0A6G1KCU8_9PLEO</name>
<feature type="region of interest" description="Disordered" evidence="1">
    <location>
        <begin position="78"/>
        <end position="104"/>
    </location>
</feature>